<dbReference type="Proteomes" id="UP000650424">
    <property type="component" value="Unassembled WGS sequence"/>
</dbReference>
<evidence type="ECO:0000313" key="2">
    <source>
        <dbReference type="EMBL" id="MBC3916809.1"/>
    </source>
</evidence>
<comment type="caution">
    <text evidence="2">The sequence shown here is derived from an EMBL/GenBank/DDBJ whole genome shotgun (WGS) entry which is preliminary data.</text>
</comment>
<feature type="domain" description="DUF6985" evidence="1">
    <location>
        <begin position="6"/>
        <end position="157"/>
    </location>
</feature>
<evidence type="ECO:0000313" key="3">
    <source>
        <dbReference type="Proteomes" id="UP000650424"/>
    </source>
</evidence>
<proteinExistence type="predicted"/>
<keyword evidence="3" id="KW-1185">Reference proteome</keyword>
<dbReference type="RefSeq" id="WP_186946043.1">
    <property type="nucleotide sequence ID" value="NZ_JACOGF010000002.1"/>
</dbReference>
<accession>A0ABR6ZLZ3</accession>
<evidence type="ECO:0000259" key="1">
    <source>
        <dbReference type="Pfam" id="PF22481"/>
    </source>
</evidence>
<sequence>MQIPGLGTLEKDEENGWYISQAVVVPALNQQAYTFLLEGYDEADEANKAAYQSTITHFIALDPSILHKAEAEIFAYYQDTANYRKSEKLDVVHIATAADVWQHIQFGDEALVCQRPNGDKTVYVSIECDCDWEAEQGLQIVFRQGQTISKVGPFDDFMSNADAYGEPGLDKVIYQSRG</sequence>
<dbReference type="EMBL" id="JACOGF010000002">
    <property type="protein sequence ID" value="MBC3916809.1"/>
    <property type="molecule type" value="Genomic_DNA"/>
</dbReference>
<reference evidence="2 3" key="1">
    <citation type="submission" date="2020-08" db="EMBL/GenBank/DDBJ databases">
        <title>Novel species isolated from subtropical streams in China.</title>
        <authorList>
            <person name="Lu H."/>
        </authorList>
    </citation>
    <scope>NUCLEOTIDE SEQUENCE [LARGE SCALE GENOMIC DNA]</scope>
    <source>
        <strain evidence="2 3">CY18W</strain>
    </source>
</reference>
<organism evidence="2 3">
    <name type="scientific">Undibacterium hunanense</name>
    <dbReference type="NCBI Taxonomy" id="2762292"/>
    <lineage>
        <taxon>Bacteria</taxon>
        <taxon>Pseudomonadati</taxon>
        <taxon>Pseudomonadota</taxon>
        <taxon>Betaproteobacteria</taxon>
        <taxon>Burkholderiales</taxon>
        <taxon>Oxalobacteraceae</taxon>
        <taxon>Undibacterium</taxon>
    </lineage>
</organism>
<name>A0ABR6ZLZ3_9BURK</name>
<protein>
    <recommendedName>
        <fullName evidence="1">DUF6985 domain-containing protein</fullName>
    </recommendedName>
</protein>
<dbReference type="Pfam" id="PF22481">
    <property type="entry name" value="DUF6985"/>
    <property type="match status" value="1"/>
</dbReference>
<dbReference type="InterPro" id="IPR054254">
    <property type="entry name" value="DUF6985"/>
</dbReference>
<gene>
    <name evidence="2" type="ORF">H8L32_04920</name>
</gene>